<dbReference type="InterPro" id="IPR010445">
    <property type="entry name" value="LapA_dom"/>
</dbReference>
<feature type="transmembrane region" description="Helical" evidence="6">
    <location>
        <begin position="7"/>
        <end position="27"/>
    </location>
</feature>
<name>A0ABX0U4G0_9SPHN</name>
<reference evidence="8 9" key="1">
    <citation type="submission" date="2020-03" db="EMBL/GenBank/DDBJ databases">
        <title>Genomic Encyclopedia of Type Strains, Phase IV (KMG-IV): sequencing the most valuable type-strain genomes for metagenomic binning, comparative biology and taxonomic classification.</title>
        <authorList>
            <person name="Goeker M."/>
        </authorList>
    </citation>
    <scope>NUCLEOTIDE SEQUENCE [LARGE SCALE GENOMIC DNA]</scope>
    <source>
        <strain evidence="8 9">DSM 22753</strain>
    </source>
</reference>
<dbReference type="RefSeq" id="WP_140046662.1">
    <property type="nucleotide sequence ID" value="NZ_BAAAEV010000001.1"/>
</dbReference>
<feature type="transmembrane region" description="Helical" evidence="6">
    <location>
        <begin position="39"/>
        <end position="59"/>
    </location>
</feature>
<feature type="domain" description="Lipopolysaccharide assembly protein A" evidence="7">
    <location>
        <begin position="23"/>
        <end position="83"/>
    </location>
</feature>
<keyword evidence="9" id="KW-1185">Reference proteome</keyword>
<gene>
    <name evidence="8" type="ORF">FHT01_001823</name>
</gene>
<dbReference type="Pfam" id="PF06305">
    <property type="entry name" value="LapA_dom"/>
    <property type="match status" value="1"/>
</dbReference>
<keyword evidence="4 6" id="KW-0472">Membrane</keyword>
<comment type="caution">
    <text evidence="8">The sequence shown here is derived from an EMBL/GenBank/DDBJ whole genome shotgun (WGS) entry which is preliminary data.</text>
</comment>
<evidence type="ECO:0000313" key="8">
    <source>
        <dbReference type="EMBL" id="NIJ24281.1"/>
    </source>
</evidence>
<evidence type="ECO:0000259" key="7">
    <source>
        <dbReference type="Pfam" id="PF06305"/>
    </source>
</evidence>
<organism evidence="8 9">
    <name type="scientific">Sphingomonas japonica</name>
    <dbReference type="NCBI Taxonomy" id="511662"/>
    <lineage>
        <taxon>Bacteria</taxon>
        <taxon>Pseudomonadati</taxon>
        <taxon>Pseudomonadota</taxon>
        <taxon>Alphaproteobacteria</taxon>
        <taxon>Sphingomonadales</taxon>
        <taxon>Sphingomonadaceae</taxon>
        <taxon>Sphingomonas</taxon>
    </lineage>
</organism>
<dbReference type="Proteomes" id="UP000788153">
    <property type="component" value="Unassembled WGS sequence"/>
</dbReference>
<dbReference type="EMBL" id="JAASQP010000001">
    <property type="protein sequence ID" value="NIJ24281.1"/>
    <property type="molecule type" value="Genomic_DNA"/>
</dbReference>
<keyword evidence="2 6" id="KW-0812">Transmembrane</keyword>
<evidence type="ECO:0000256" key="4">
    <source>
        <dbReference type="ARBA" id="ARBA00023136"/>
    </source>
</evidence>
<accession>A0ABX0U4G0</accession>
<evidence type="ECO:0000256" key="3">
    <source>
        <dbReference type="ARBA" id="ARBA00022989"/>
    </source>
</evidence>
<protein>
    <submittedName>
        <fullName evidence="8">Integral membrane protein</fullName>
    </submittedName>
</protein>
<keyword evidence="1" id="KW-1003">Cell membrane</keyword>
<evidence type="ECO:0000256" key="1">
    <source>
        <dbReference type="ARBA" id="ARBA00022475"/>
    </source>
</evidence>
<proteinExistence type="predicted"/>
<evidence type="ECO:0000256" key="2">
    <source>
        <dbReference type="ARBA" id="ARBA00022692"/>
    </source>
</evidence>
<evidence type="ECO:0000313" key="9">
    <source>
        <dbReference type="Proteomes" id="UP000788153"/>
    </source>
</evidence>
<feature type="region of interest" description="Disordered" evidence="5">
    <location>
        <begin position="85"/>
        <end position="126"/>
    </location>
</feature>
<feature type="compositionally biased region" description="Pro residues" evidence="5">
    <location>
        <begin position="102"/>
        <end position="126"/>
    </location>
</feature>
<evidence type="ECO:0000256" key="6">
    <source>
        <dbReference type="SAM" id="Phobius"/>
    </source>
</evidence>
<sequence length="126" mass="13386">MQFLRTLIWVLLAVIVAAFAFNNWVSVPVRLWGGLIADINLPLLMGLAFALGFVPLYLLHATARWRAKSRIAAHERTIAELRAATMAPPPPPIVPDVLPDPVDAPTPGPAPATASPPPPPPPGGLL</sequence>
<keyword evidence="3 6" id="KW-1133">Transmembrane helix</keyword>
<evidence type="ECO:0000256" key="5">
    <source>
        <dbReference type="SAM" id="MobiDB-lite"/>
    </source>
</evidence>